<feature type="compositionally biased region" description="Basic and acidic residues" evidence="1">
    <location>
        <begin position="190"/>
        <end position="210"/>
    </location>
</feature>
<comment type="caution">
    <text evidence="3">The sequence shown here is derived from an EMBL/GenBank/DDBJ whole genome shotgun (WGS) entry which is preliminary data.</text>
</comment>
<dbReference type="RefSeq" id="WP_346075607.1">
    <property type="nucleotide sequence ID" value="NZ_BAAARB010000005.1"/>
</dbReference>
<protein>
    <submittedName>
        <fullName evidence="3">Uncharacterized protein</fullName>
    </submittedName>
</protein>
<feature type="transmembrane region" description="Helical" evidence="2">
    <location>
        <begin position="114"/>
        <end position="135"/>
    </location>
</feature>
<dbReference type="Proteomes" id="UP001501170">
    <property type="component" value="Unassembled WGS sequence"/>
</dbReference>
<evidence type="ECO:0000313" key="3">
    <source>
        <dbReference type="EMBL" id="GAA2375911.1"/>
    </source>
</evidence>
<dbReference type="EMBL" id="BAAARB010000005">
    <property type="protein sequence ID" value="GAA2375911.1"/>
    <property type="molecule type" value="Genomic_DNA"/>
</dbReference>
<feature type="region of interest" description="Disordered" evidence="1">
    <location>
        <begin position="190"/>
        <end position="234"/>
    </location>
</feature>
<feature type="transmembrane region" description="Helical" evidence="2">
    <location>
        <begin position="155"/>
        <end position="175"/>
    </location>
</feature>
<evidence type="ECO:0000256" key="2">
    <source>
        <dbReference type="SAM" id="Phobius"/>
    </source>
</evidence>
<organism evidence="3 4">
    <name type="scientific">Gordonia cholesterolivorans</name>
    <dbReference type="NCBI Taxonomy" id="559625"/>
    <lineage>
        <taxon>Bacteria</taxon>
        <taxon>Bacillati</taxon>
        <taxon>Actinomycetota</taxon>
        <taxon>Actinomycetes</taxon>
        <taxon>Mycobacteriales</taxon>
        <taxon>Gordoniaceae</taxon>
        <taxon>Gordonia</taxon>
    </lineage>
</organism>
<reference evidence="4" key="1">
    <citation type="journal article" date="2019" name="Int. J. Syst. Evol. Microbiol.">
        <title>The Global Catalogue of Microorganisms (GCM) 10K type strain sequencing project: providing services to taxonomists for standard genome sequencing and annotation.</title>
        <authorList>
            <consortium name="The Broad Institute Genomics Platform"/>
            <consortium name="The Broad Institute Genome Sequencing Center for Infectious Disease"/>
            <person name="Wu L."/>
            <person name="Ma J."/>
        </authorList>
    </citation>
    <scope>NUCLEOTIDE SEQUENCE [LARGE SCALE GENOMIC DNA]</scope>
    <source>
        <strain evidence="4">JCM 16227</strain>
    </source>
</reference>
<keyword evidence="2" id="KW-0812">Transmembrane</keyword>
<keyword evidence="2" id="KW-1133">Transmembrane helix</keyword>
<feature type="transmembrane region" description="Helical" evidence="2">
    <location>
        <begin position="79"/>
        <end position="102"/>
    </location>
</feature>
<keyword evidence="2" id="KW-0472">Membrane</keyword>
<accession>A0ABN3HCE3</accession>
<evidence type="ECO:0000313" key="4">
    <source>
        <dbReference type="Proteomes" id="UP001501170"/>
    </source>
</evidence>
<keyword evidence="4" id="KW-1185">Reference proteome</keyword>
<sequence>MTHRWERERAAHLLAGSRAGTDRRRRAEQLARTARRGARSGAGVGQSALVDEVTPSRWRRMTTAEDGSRPLGKKVRVGFGYAVVGAVAGAGIAAGRGMYAGLARISPRVGRLWAWPWGAVAGALGVTLWALDVPFGLGLRFDRRFPLSLFQWGPWWAWALWQTAIALVVTGYLVWAWGWAGVPKGAVAPKERNKDGSFRATPDSKKVRLDLDDEDDAPVAPEPSGPPRREIPLVQLDDEDDRITMYDGLDDEDQP</sequence>
<proteinExistence type="predicted"/>
<name>A0ABN3HCE3_9ACTN</name>
<gene>
    <name evidence="3" type="ORF">GCM10009855_14010</name>
</gene>
<evidence type="ECO:0000256" key="1">
    <source>
        <dbReference type="SAM" id="MobiDB-lite"/>
    </source>
</evidence>